<evidence type="ECO:0000313" key="3">
    <source>
        <dbReference type="Proteomes" id="UP000095767"/>
    </source>
</evidence>
<evidence type="ECO:0000313" key="2">
    <source>
        <dbReference type="EMBL" id="OEL38386.1"/>
    </source>
</evidence>
<dbReference type="EMBL" id="LWDX02002005">
    <property type="protein sequence ID" value="OEL38386.1"/>
    <property type="molecule type" value="Genomic_DNA"/>
</dbReference>
<reference evidence="2 3" key="1">
    <citation type="submission" date="2016-09" db="EMBL/GenBank/DDBJ databases">
        <title>The draft genome of Dichanthelium oligosanthes: A C3 panicoid grass species.</title>
        <authorList>
            <person name="Studer A.J."/>
            <person name="Schnable J.C."/>
            <person name="Brutnell T.P."/>
        </authorList>
    </citation>
    <scope>NUCLEOTIDE SEQUENCE [LARGE SCALE GENOMIC DNA]</scope>
    <source>
        <strain evidence="3">cv. Kellogg 1175</strain>
        <tissue evidence="2">Leaf</tissue>
    </source>
</reference>
<keyword evidence="1" id="KW-0472">Membrane</keyword>
<dbReference type="AlphaFoldDB" id="A0A1E5WLV4"/>
<feature type="transmembrane region" description="Helical" evidence="1">
    <location>
        <begin position="12"/>
        <end position="32"/>
    </location>
</feature>
<feature type="transmembrane region" description="Helical" evidence="1">
    <location>
        <begin position="226"/>
        <end position="248"/>
    </location>
</feature>
<comment type="caution">
    <text evidence="2">The sequence shown here is derived from an EMBL/GenBank/DDBJ whole genome shotgun (WGS) entry which is preliminary data.</text>
</comment>
<dbReference type="PANTHER" id="PTHR46610">
    <property type="entry name" value="OS05G0181300 PROTEIN"/>
    <property type="match status" value="1"/>
</dbReference>
<organism evidence="2 3">
    <name type="scientific">Dichanthelium oligosanthes</name>
    <dbReference type="NCBI Taxonomy" id="888268"/>
    <lineage>
        <taxon>Eukaryota</taxon>
        <taxon>Viridiplantae</taxon>
        <taxon>Streptophyta</taxon>
        <taxon>Embryophyta</taxon>
        <taxon>Tracheophyta</taxon>
        <taxon>Spermatophyta</taxon>
        <taxon>Magnoliopsida</taxon>
        <taxon>Liliopsida</taxon>
        <taxon>Poales</taxon>
        <taxon>Poaceae</taxon>
        <taxon>PACMAD clade</taxon>
        <taxon>Panicoideae</taxon>
        <taxon>Panicodae</taxon>
        <taxon>Paniceae</taxon>
        <taxon>Dichantheliinae</taxon>
        <taxon>Dichanthelium</taxon>
    </lineage>
</organism>
<dbReference type="PANTHER" id="PTHR46610:SF6">
    <property type="entry name" value="OS06G0147100 PROTEIN"/>
    <property type="match status" value="1"/>
</dbReference>
<proteinExistence type="predicted"/>
<feature type="transmembrane region" description="Helical" evidence="1">
    <location>
        <begin position="52"/>
        <end position="72"/>
    </location>
</feature>
<dbReference type="Pfam" id="PF20100">
    <property type="entry name" value="DUF6490"/>
    <property type="match status" value="1"/>
</dbReference>
<feature type="transmembrane region" description="Helical" evidence="1">
    <location>
        <begin position="133"/>
        <end position="155"/>
    </location>
</feature>
<dbReference type="InterPro" id="IPR045501">
    <property type="entry name" value="DUF6490"/>
</dbReference>
<sequence length="256" mass="26683">MDRGGGDGPSILAKMGLGALTVISAVAVYRSWGFGFLTLNSGLAIYRANGDLASILFVAGSYITLLLLFRCLHDYERAPPGSPARQRARRAVWLLTTTLGRRHMERRLALAMAALGVLACNSALAIHKDRGGAGSLAFLLVAFASLVVSISLFLAKFDDHVNGVEQSQVQLGRGLAADDAAHGDVCVEGGAADARGTDRRLALAMVAFGVLACNSALAVHKARGDAGSVAFVLIAFAALVVSISLFLAKLDDGSRC</sequence>
<keyword evidence="1" id="KW-0812">Transmembrane</keyword>
<dbReference type="OrthoDB" id="684539at2759"/>
<evidence type="ECO:0000256" key="1">
    <source>
        <dbReference type="SAM" id="Phobius"/>
    </source>
</evidence>
<gene>
    <name evidence="2" type="ORF">BAE44_0000596</name>
</gene>
<name>A0A1E5WLV4_9POAL</name>
<feature type="transmembrane region" description="Helical" evidence="1">
    <location>
        <begin position="108"/>
        <end position="127"/>
    </location>
</feature>
<feature type="transmembrane region" description="Helical" evidence="1">
    <location>
        <begin position="201"/>
        <end position="220"/>
    </location>
</feature>
<accession>A0A1E5WLV4</accession>
<keyword evidence="3" id="KW-1185">Reference proteome</keyword>
<keyword evidence="1" id="KW-1133">Transmembrane helix</keyword>
<protein>
    <submittedName>
        <fullName evidence="2">Uncharacterized protein</fullName>
    </submittedName>
</protein>
<dbReference type="Proteomes" id="UP000095767">
    <property type="component" value="Unassembled WGS sequence"/>
</dbReference>